<evidence type="ECO:0000313" key="2">
    <source>
        <dbReference type="Proteomes" id="UP000321049"/>
    </source>
</evidence>
<name>A0A511JGT3_9CELL</name>
<gene>
    <name evidence="1" type="ORF">CTE05_07550</name>
</gene>
<organism evidence="1 2">
    <name type="scientific">Cellulomonas terrae</name>
    <dbReference type="NCBI Taxonomy" id="311234"/>
    <lineage>
        <taxon>Bacteria</taxon>
        <taxon>Bacillati</taxon>
        <taxon>Actinomycetota</taxon>
        <taxon>Actinomycetes</taxon>
        <taxon>Micrococcales</taxon>
        <taxon>Cellulomonadaceae</taxon>
        <taxon>Cellulomonas</taxon>
    </lineage>
</organism>
<dbReference type="AlphaFoldDB" id="A0A511JGT3"/>
<evidence type="ECO:0000313" key="1">
    <source>
        <dbReference type="EMBL" id="GEL97208.1"/>
    </source>
</evidence>
<dbReference type="RefSeq" id="WP_146844757.1">
    <property type="nucleotide sequence ID" value="NZ_BJWH01000002.1"/>
</dbReference>
<dbReference type="OrthoDB" id="5148709at2"/>
<dbReference type="EMBL" id="BJWH01000002">
    <property type="protein sequence ID" value="GEL97208.1"/>
    <property type="molecule type" value="Genomic_DNA"/>
</dbReference>
<proteinExistence type="predicted"/>
<dbReference type="Proteomes" id="UP000321049">
    <property type="component" value="Unassembled WGS sequence"/>
</dbReference>
<reference evidence="1 2" key="1">
    <citation type="submission" date="2019-07" db="EMBL/GenBank/DDBJ databases">
        <title>Whole genome shotgun sequence of Cellulomonas terrae NBRC 100819.</title>
        <authorList>
            <person name="Hosoyama A."/>
            <person name="Uohara A."/>
            <person name="Ohji S."/>
            <person name="Ichikawa N."/>
        </authorList>
    </citation>
    <scope>NUCLEOTIDE SEQUENCE [LARGE SCALE GENOMIC DNA]</scope>
    <source>
        <strain evidence="1 2">NBRC 100819</strain>
    </source>
</reference>
<sequence>MTEHGWFDEDWDDADEDALWETVPVAVGADGLAHDLPAPPGAALRSGSDALAVLLDLVGPERAGAPALWFVLLDATDHTTPVVLPVVDVPVRADRTVAHRLVAVLDAVLRADAPGGSVVVGLVRAAGGDLGAFEAQWVPALRDAADDVGVRLWAVVAIGESRARVLEW</sequence>
<keyword evidence="2" id="KW-1185">Reference proteome</keyword>
<accession>A0A511JGT3</accession>
<protein>
    <submittedName>
        <fullName evidence="1">Uncharacterized protein</fullName>
    </submittedName>
</protein>
<comment type="caution">
    <text evidence="1">The sequence shown here is derived from an EMBL/GenBank/DDBJ whole genome shotgun (WGS) entry which is preliminary data.</text>
</comment>